<dbReference type="OrthoDB" id="515958at2759"/>
<protein>
    <submittedName>
        <fullName evidence="1">Uncharacterized protein</fullName>
    </submittedName>
</protein>
<evidence type="ECO:0000313" key="2">
    <source>
        <dbReference type="Proteomes" id="UP001055712"/>
    </source>
</evidence>
<dbReference type="Proteomes" id="UP001055712">
    <property type="component" value="Unassembled WGS sequence"/>
</dbReference>
<name>A0A9D4TQY6_CHLVU</name>
<dbReference type="EMBL" id="SIDB01000005">
    <property type="protein sequence ID" value="KAI3432329.1"/>
    <property type="molecule type" value="Genomic_DNA"/>
</dbReference>
<keyword evidence="2" id="KW-1185">Reference proteome</keyword>
<accession>A0A9D4TQY6</accession>
<gene>
    <name evidence="1" type="ORF">D9Q98_003888</name>
</gene>
<sequence>MEVVSQLRIELYDEMQALPEGLRISFPDLAADFLAVISELRQATNQPSTAATQHRPLVPFQLPADALRPAGEDLNGASFVLSGACLASLQAELADEAAGTEAGATSADGWADVALSALSAVTQTKSHVGDRRSMPSFTRQLSVRPGPAHLLSASFARK</sequence>
<reference evidence="1" key="2">
    <citation type="submission" date="2020-11" db="EMBL/GenBank/DDBJ databases">
        <authorList>
            <person name="Cecchin M."/>
            <person name="Marcolungo L."/>
            <person name="Rossato M."/>
            <person name="Girolomoni L."/>
            <person name="Cosentino E."/>
            <person name="Cuine S."/>
            <person name="Li-Beisson Y."/>
            <person name="Delledonne M."/>
            <person name="Ballottari M."/>
        </authorList>
    </citation>
    <scope>NUCLEOTIDE SEQUENCE</scope>
    <source>
        <strain evidence="1">211/11P</strain>
        <tissue evidence="1">Whole cell</tissue>
    </source>
</reference>
<comment type="caution">
    <text evidence="1">The sequence shown here is derived from an EMBL/GenBank/DDBJ whole genome shotgun (WGS) entry which is preliminary data.</text>
</comment>
<reference evidence="1" key="1">
    <citation type="journal article" date="2019" name="Plant J.">
        <title>Chlorella vulgaris genome assembly and annotation reveals the molecular basis for metabolic acclimation to high light conditions.</title>
        <authorList>
            <person name="Cecchin M."/>
            <person name="Marcolungo L."/>
            <person name="Rossato M."/>
            <person name="Girolomoni L."/>
            <person name="Cosentino E."/>
            <person name="Cuine S."/>
            <person name="Li-Beisson Y."/>
            <person name="Delledonne M."/>
            <person name="Ballottari M."/>
        </authorList>
    </citation>
    <scope>NUCLEOTIDE SEQUENCE</scope>
    <source>
        <strain evidence="1">211/11P</strain>
    </source>
</reference>
<evidence type="ECO:0000313" key="1">
    <source>
        <dbReference type="EMBL" id="KAI3432329.1"/>
    </source>
</evidence>
<proteinExistence type="predicted"/>
<dbReference type="AlphaFoldDB" id="A0A9D4TQY6"/>
<organism evidence="1 2">
    <name type="scientific">Chlorella vulgaris</name>
    <name type="common">Green alga</name>
    <dbReference type="NCBI Taxonomy" id="3077"/>
    <lineage>
        <taxon>Eukaryota</taxon>
        <taxon>Viridiplantae</taxon>
        <taxon>Chlorophyta</taxon>
        <taxon>core chlorophytes</taxon>
        <taxon>Trebouxiophyceae</taxon>
        <taxon>Chlorellales</taxon>
        <taxon>Chlorellaceae</taxon>
        <taxon>Chlorella clade</taxon>
        <taxon>Chlorella</taxon>
    </lineage>
</organism>